<protein>
    <submittedName>
        <fullName evidence="2">Uncharacterized protein LOC106179162</fullName>
    </submittedName>
</protein>
<dbReference type="Gene3D" id="2.60.120.1000">
    <property type="match status" value="1"/>
</dbReference>
<evidence type="ECO:0000313" key="1">
    <source>
        <dbReference type="Proteomes" id="UP000085678"/>
    </source>
</evidence>
<dbReference type="RefSeq" id="XP_013418148.1">
    <property type="nucleotide sequence ID" value="XM_013562694.1"/>
</dbReference>
<proteinExistence type="predicted"/>
<dbReference type="KEGG" id="lak:106179162"/>
<reference evidence="2" key="1">
    <citation type="submission" date="2025-08" db="UniProtKB">
        <authorList>
            <consortium name="RefSeq"/>
        </authorList>
    </citation>
    <scope>IDENTIFICATION</scope>
    <source>
        <tissue evidence="2">Gonads</tissue>
    </source>
</reference>
<keyword evidence="1" id="KW-1185">Reference proteome</keyword>
<dbReference type="InParanoid" id="A0A1S3K687"/>
<dbReference type="AlphaFoldDB" id="A0A1S3K687"/>
<accession>A0A1S3K687</accession>
<dbReference type="Proteomes" id="UP000085678">
    <property type="component" value="Unplaced"/>
</dbReference>
<gene>
    <name evidence="2" type="primary">LOC106179162</name>
</gene>
<evidence type="ECO:0000313" key="2">
    <source>
        <dbReference type="RefSeq" id="XP_013418148.1"/>
    </source>
</evidence>
<dbReference type="OrthoDB" id="26719at2759"/>
<organism evidence="1 2">
    <name type="scientific">Lingula anatina</name>
    <name type="common">Brachiopod</name>
    <name type="synonym">Lingula unguis</name>
    <dbReference type="NCBI Taxonomy" id="7574"/>
    <lineage>
        <taxon>Eukaryota</taxon>
        <taxon>Metazoa</taxon>
        <taxon>Spiralia</taxon>
        <taxon>Lophotrochozoa</taxon>
        <taxon>Brachiopoda</taxon>
        <taxon>Linguliformea</taxon>
        <taxon>Lingulata</taxon>
        <taxon>Lingulida</taxon>
        <taxon>Linguloidea</taxon>
        <taxon>Lingulidae</taxon>
        <taxon>Lingula</taxon>
    </lineage>
</organism>
<sequence>MAQLESLIKVSRNCRQFVKVLCYHSHQFYKPHWWFSRQGLAMSNWGGAPTNSFMCACGVQGHCDDPGKPCNCLLNDKVWRSDEGYLEDKRYLPVTRVYVRDTDNNYPEEAYLTVKGLECYGEINKGHSTERCRCSLHAEENSTTPGPLLLQLPDIVYGQGQDDVWLEDGTKTTKITDVYPQFFNTKKRRQIPPVTQVTPGLSPQCASALQRCPVDCERLAKLRFANTKLTDAILINTTWMPYGQIMCKNAAVKLAPPGRRIVAFYKVAPPCGFAQSSTYAFPDSTVLCCEVFTIAGQVLKIFDAQCSGINPGSLGPLLG</sequence>
<dbReference type="GeneID" id="106179162"/>
<name>A0A1S3K687_LINAN</name>